<reference evidence="3 5" key="2">
    <citation type="submission" date="2015-07" db="EMBL/GenBank/DDBJ databases">
        <title>Whole genome sequence of Ardenticatena maritima DSM 23922.</title>
        <authorList>
            <person name="Hemp J."/>
            <person name="Ward L.M."/>
            <person name="Pace L.A."/>
            <person name="Fischer W.W."/>
        </authorList>
    </citation>
    <scope>NUCLEOTIDE SEQUENCE [LARGE SCALE GENOMIC DNA]</scope>
    <source>
        <strain evidence="3 5">110S</strain>
    </source>
</reference>
<feature type="transmembrane region" description="Helical" evidence="1">
    <location>
        <begin position="66"/>
        <end position="94"/>
    </location>
</feature>
<dbReference type="EMBL" id="BBZA01000143">
    <property type="protein sequence ID" value="GAP63427.1"/>
    <property type="molecule type" value="Genomic_DNA"/>
</dbReference>
<reference evidence="4" key="3">
    <citation type="submission" date="2015-08" db="EMBL/GenBank/DDBJ databases">
        <title>Draft Genome Sequence of a Heterotrophic Facultative Anaerobic Bacterium Ardenticatena maritima Strain 110S.</title>
        <authorList>
            <person name="Kawaichi S."/>
            <person name="Yoshida T."/>
            <person name="Sako Y."/>
            <person name="Nakamura R."/>
        </authorList>
    </citation>
    <scope>NUCLEOTIDE SEQUENCE [LARGE SCALE GENOMIC DNA]</scope>
    <source>
        <strain evidence="4">110S</strain>
    </source>
</reference>
<keyword evidence="1" id="KW-1133">Transmembrane helix</keyword>
<evidence type="ECO:0000256" key="1">
    <source>
        <dbReference type="SAM" id="Phobius"/>
    </source>
</evidence>
<keyword evidence="1" id="KW-0472">Membrane</keyword>
<dbReference type="Proteomes" id="UP000050502">
    <property type="component" value="Unassembled WGS sequence"/>
</dbReference>
<sequence>MTKRYTIRRFGLLSSFKVGCVWGALIVAIVGLCFVPWLFLSAWSTISALLRMNGVDVPADTTSTGGGLLGLIVVYLVLIVFYGLWFGVTTWFYALMYNLVARLIGGFEVELESAKGSTSSGSGGGTPPWLE</sequence>
<evidence type="ECO:0008006" key="6">
    <source>
        <dbReference type="Google" id="ProtNLM"/>
    </source>
</evidence>
<proteinExistence type="predicted"/>
<keyword evidence="4" id="KW-1185">Reference proteome</keyword>
<dbReference type="RefSeq" id="WP_054493260.1">
    <property type="nucleotide sequence ID" value="NZ_BBZA01000143.1"/>
</dbReference>
<dbReference type="Proteomes" id="UP000037784">
    <property type="component" value="Unassembled WGS sequence"/>
</dbReference>
<evidence type="ECO:0000313" key="3">
    <source>
        <dbReference type="EMBL" id="KPL88429.1"/>
    </source>
</evidence>
<keyword evidence="1" id="KW-0812">Transmembrane</keyword>
<feature type="transmembrane region" description="Helical" evidence="1">
    <location>
        <begin position="21"/>
        <end position="46"/>
    </location>
</feature>
<accession>A0A0N0RFM8</accession>
<protein>
    <recommendedName>
        <fullName evidence="6">DUF3566 domain-containing protein</fullName>
    </recommendedName>
</protein>
<evidence type="ECO:0000313" key="5">
    <source>
        <dbReference type="Proteomes" id="UP000050502"/>
    </source>
</evidence>
<dbReference type="AlphaFoldDB" id="A0A0N0RFM8"/>
<dbReference type="EMBL" id="LGKN01000004">
    <property type="protein sequence ID" value="KPL88429.1"/>
    <property type="molecule type" value="Genomic_DNA"/>
</dbReference>
<gene>
    <name evidence="2" type="ORF">ARMA_1850</name>
    <name evidence="3" type="ORF">SE16_06400</name>
</gene>
<evidence type="ECO:0000313" key="4">
    <source>
        <dbReference type="Proteomes" id="UP000037784"/>
    </source>
</evidence>
<comment type="caution">
    <text evidence="2">The sequence shown here is derived from an EMBL/GenBank/DDBJ whole genome shotgun (WGS) entry which is preliminary data.</text>
</comment>
<reference evidence="2" key="1">
    <citation type="journal article" date="2015" name="Genome Announc.">
        <title>Draft Genome Sequence of a Heterotrophic Facultative Anaerobic Thermophilic Bacterium, Ardenticatena maritima Strain 110ST.</title>
        <authorList>
            <person name="Kawaichi S."/>
            <person name="Yoshida T."/>
            <person name="Sako Y."/>
            <person name="Nakamura R."/>
        </authorList>
    </citation>
    <scope>NUCLEOTIDE SEQUENCE [LARGE SCALE GENOMIC DNA]</scope>
    <source>
        <strain evidence="2">110S</strain>
    </source>
</reference>
<organism evidence="2 4">
    <name type="scientific">Ardenticatena maritima</name>
    <dbReference type="NCBI Taxonomy" id="872965"/>
    <lineage>
        <taxon>Bacteria</taxon>
        <taxon>Bacillati</taxon>
        <taxon>Chloroflexota</taxon>
        <taxon>Ardenticatenia</taxon>
        <taxon>Ardenticatenales</taxon>
        <taxon>Ardenticatenaceae</taxon>
        <taxon>Ardenticatena</taxon>
    </lineage>
</organism>
<evidence type="ECO:0000313" key="2">
    <source>
        <dbReference type="EMBL" id="GAP63427.1"/>
    </source>
</evidence>
<name>A0A0N0RFM8_9CHLR</name>